<feature type="compositionally biased region" description="Basic residues" evidence="6">
    <location>
        <begin position="263"/>
        <end position="275"/>
    </location>
</feature>
<feature type="compositionally biased region" description="Low complexity" evidence="6">
    <location>
        <begin position="277"/>
        <end position="292"/>
    </location>
</feature>
<dbReference type="EMBL" id="JAUDFV010000147">
    <property type="protein sequence ID" value="KAL2720366.1"/>
    <property type="molecule type" value="Genomic_DNA"/>
</dbReference>
<evidence type="ECO:0000256" key="6">
    <source>
        <dbReference type="SAM" id="MobiDB-lite"/>
    </source>
</evidence>
<evidence type="ECO:0000313" key="8">
    <source>
        <dbReference type="Proteomes" id="UP001607302"/>
    </source>
</evidence>
<feature type="compositionally biased region" description="Polar residues" evidence="6">
    <location>
        <begin position="337"/>
        <end position="364"/>
    </location>
</feature>
<evidence type="ECO:0000256" key="5">
    <source>
        <dbReference type="ARBA" id="ARBA00023242"/>
    </source>
</evidence>
<keyword evidence="5" id="KW-0539">Nucleus</keyword>
<evidence type="ECO:0000313" key="7">
    <source>
        <dbReference type="EMBL" id="KAL2720366.1"/>
    </source>
</evidence>
<dbReference type="Proteomes" id="UP001607302">
    <property type="component" value="Unassembled WGS sequence"/>
</dbReference>
<feature type="region of interest" description="Disordered" evidence="6">
    <location>
        <begin position="257"/>
        <end position="292"/>
    </location>
</feature>
<comment type="subcellular location">
    <subcellularLocation>
        <location evidence="1">Nucleus</location>
    </subcellularLocation>
</comment>
<dbReference type="Gene3D" id="4.10.280.10">
    <property type="entry name" value="Helix-loop-helix DNA-binding domain"/>
    <property type="match status" value="1"/>
</dbReference>
<comment type="caution">
    <text evidence="7">The sequence shown here is derived from an EMBL/GenBank/DDBJ whole genome shotgun (WGS) entry which is preliminary data.</text>
</comment>
<feature type="region of interest" description="Disordered" evidence="6">
    <location>
        <begin position="216"/>
        <end position="235"/>
    </location>
</feature>
<evidence type="ECO:0000256" key="2">
    <source>
        <dbReference type="ARBA" id="ARBA00023015"/>
    </source>
</evidence>
<dbReference type="SUPFAM" id="SSF47459">
    <property type="entry name" value="HLH, helix-loop-helix DNA-binding domain"/>
    <property type="match status" value="1"/>
</dbReference>
<proteinExistence type="predicted"/>
<evidence type="ECO:0000256" key="3">
    <source>
        <dbReference type="ARBA" id="ARBA00023125"/>
    </source>
</evidence>
<dbReference type="GO" id="GO:0003677">
    <property type="term" value="F:DNA binding"/>
    <property type="evidence" value="ECO:0007669"/>
    <property type="project" value="UniProtKB-KW"/>
</dbReference>
<dbReference type="AlphaFoldDB" id="A0ABD2AJ03"/>
<evidence type="ECO:0000256" key="1">
    <source>
        <dbReference type="ARBA" id="ARBA00004123"/>
    </source>
</evidence>
<accession>A0ABD2AJ03</accession>
<keyword evidence="8" id="KW-1185">Reference proteome</keyword>
<keyword evidence="3" id="KW-0238">DNA-binding</keyword>
<feature type="compositionally biased region" description="Low complexity" evidence="6">
    <location>
        <begin position="313"/>
        <end position="336"/>
    </location>
</feature>
<dbReference type="GO" id="GO:0005634">
    <property type="term" value="C:nucleus"/>
    <property type="evidence" value="ECO:0007669"/>
    <property type="project" value="UniProtKB-SubCell"/>
</dbReference>
<dbReference type="PANTHER" id="PTHR11969:SF54">
    <property type="entry name" value="MAD-LIKE PROTEIN 1"/>
    <property type="match status" value="1"/>
</dbReference>
<sequence>MFATRGFFGTLKSQDRNFIMSVSHDLFFEVCNQTENEKEHILDEKNIQINEKDKRVFGVSILSCIKILFLNKKEIDFFLILETSSSVSNMRAHLRNCLEKLKMLVPLGPETSRHTTLGLLTKAKRFIKKRKEKKRKTRKKKMKSRASVKLQQEEKDCWWRGGGDGRLNISWRLLRSRAGWMAGWLAAFLAGLAGAKNKDKGRWIFVIKKMKESRSAFSLEERERKHTVHKEQLSREQRFLRRRLEQLTSQTGLHGLHQGLHQGLHHGHALHHGLHGHGLSSSPLSSSAPSGSSSAAAAAAAAAALLSKRRSISECSLGTASSTSSTASSMNSDRSTGSPSVSESDNTNQYFQNVSSQISSEHKK</sequence>
<dbReference type="PANTHER" id="PTHR11969">
    <property type="entry name" value="MAX DIMERIZATION, MAD"/>
    <property type="match status" value="1"/>
</dbReference>
<gene>
    <name evidence="7" type="ORF">V1478_010632</name>
</gene>
<keyword evidence="2" id="KW-0805">Transcription regulation</keyword>
<organism evidence="7 8">
    <name type="scientific">Vespula squamosa</name>
    <name type="common">Southern yellow jacket</name>
    <name type="synonym">Wasp</name>
    <dbReference type="NCBI Taxonomy" id="30214"/>
    <lineage>
        <taxon>Eukaryota</taxon>
        <taxon>Metazoa</taxon>
        <taxon>Ecdysozoa</taxon>
        <taxon>Arthropoda</taxon>
        <taxon>Hexapoda</taxon>
        <taxon>Insecta</taxon>
        <taxon>Pterygota</taxon>
        <taxon>Neoptera</taxon>
        <taxon>Endopterygota</taxon>
        <taxon>Hymenoptera</taxon>
        <taxon>Apocrita</taxon>
        <taxon>Aculeata</taxon>
        <taxon>Vespoidea</taxon>
        <taxon>Vespidae</taxon>
        <taxon>Vespinae</taxon>
        <taxon>Vespula</taxon>
    </lineage>
</organism>
<protein>
    <submittedName>
        <fullName evidence="7">Max dimerization protein 1-like</fullName>
    </submittedName>
</protein>
<reference evidence="7 8" key="1">
    <citation type="journal article" date="2024" name="Ann. Entomol. Soc. Am.">
        <title>Genomic analyses of the southern and eastern yellowjacket wasps (Hymenoptera: Vespidae) reveal evolutionary signatures of social life.</title>
        <authorList>
            <person name="Catto M.A."/>
            <person name="Caine P.B."/>
            <person name="Orr S.E."/>
            <person name="Hunt B.G."/>
            <person name="Goodisman M.A.D."/>
        </authorList>
    </citation>
    <scope>NUCLEOTIDE SEQUENCE [LARGE SCALE GENOMIC DNA]</scope>
    <source>
        <strain evidence="7">233</strain>
        <tissue evidence="7">Head and thorax</tissue>
    </source>
</reference>
<evidence type="ECO:0000256" key="4">
    <source>
        <dbReference type="ARBA" id="ARBA00023163"/>
    </source>
</evidence>
<keyword evidence="4" id="KW-0804">Transcription</keyword>
<name>A0ABD2AJ03_VESSQ</name>
<dbReference type="InterPro" id="IPR036638">
    <property type="entry name" value="HLH_DNA-bd_sf"/>
</dbReference>
<feature type="region of interest" description="Disordered" evidence="6">
    <location>
        <begin position="313"/>
        <end position="364"/>
    </location>
</feature>